<dbReference type="Proteomes" id="UP000242181">
    <property type="component" value="Unassembled WGS sequence"/>
</dbReference>
<dbReference type="Gene3D" id="1.10.101.10">
    <property type="entry name" value="PGBD-like superfamily/PGBD"/>
    <property type="match status" value="1"/>
</dbReference>
<keyword evidence="5 7" id="KW-0573">Peptidoglycan synthesis</keyword>
<keyword evidence="3" id="KW-0808">Transferase</keyword>
<name>A0A2P7R9T6_9GAMM</name>
<keyword evidence="6 7" id="KW-0961">Cell wall biogenesis/degradation</keyword>
<evidence type="ECO:0000256" key="3">
    <source>
        <dbReference type="ARBA" id="ARBA00022679"/>
    </source>
</evidence>
<keyword evidence="4 7" id="KW-0133">Cell shape</keyword>
<dbReference type="AlphaFoldDB" id="A0A2P7R9T6"/>
<dbReference type="PANTHER" id="PTHR41533:SF2">
    <property type="entry name" value="BLR7131 PROTEIN"/>
    <property type="match status" value="1"/>
</dbReference>
<comment type="caution">
    <text evidence="10">The sequence shown here is derived from an EMBL/GenBank/DDBJ whole genome shotgun (WGS) entry which is preliminary data.</text>
</comment>
<evidence type="ECO:0000256" key="7">
    <source>
        <dbReference type="PROSITE-ProRule" id="PRU01373"/>
    </source>
</evidence>
<dbReference type="InterPro" id="IPR036366">
    <property type="entry name" value="PGBDSf"/>
</dbReference>
<evidence type="ECO:0000256" key="4">
    <source>
        <dbReference type="ARBA" id="ARBA00022960"/>
    </source>
</evidence>
<dbReference type="PROSITE" id="PS52029">
    <property type="entry name" value="LD_TPASE"/>
    <property type="match status" value="1"/>
</dbReference>
<dbReference type="SUPFAM" id="SSF141523">
    <property type="entry name" value="L,D-transpeptidase catalytic domain-like"/>
    <property type="match status" value="1"/>
</dbReference>
<feature type="region of interest" description="Disordered" evidence="8">
    <location>
        <begin position="122"/>
        <end position="141"/>
    </location>
</feature>
<keyword evidence="11" id="KW-1185">Reference proteome</keyword>
<dbReference type="InterPro" id="IPR052905">
    <property type="entry name" value="LD-transpeptidase_YkuD-like"/>
</dbReference>
<evidence type="ECO:0000313" key="10">
    <source>
        <dbReference type="EMBL" id="PSJ46932.1"/>
    </source>
</evidence>
<sequence>MLRIVGLLWGLMLSTAVPASEPLYWHRGDSLNEAGRVLHDLLLPEPAAFAALGPAGRDAWLTREWRRVLAGRERFAQYTLPAHWRAPAFEQALREGRQAGYLAGQVPDYEGYRQLHRHYRQLGERPEPAPLPPGPEVRPGERDAAIPALRRRLAELGRPAPAPAGRADALDPALSAELRALQQAAGLPEHGRLDAATRALLDRPPGALRAELRANLRRWLLLPPASRDYVLVNIPSYRLTLVRQGRPSLAMKVIVGRPDWPTPELATHIHALKVNPDWTPTANIVREDLLPAERRSPGFLARNGFSARLDQGELSPSAIDWSAPPPGVRLVQAPGPGNALGRLKFEMHNRFDVYLHDTPDKALFAEPMRALSHGCVRLAEPARLARGLGWQPGEGQATRLLPAPERLPVYLVYFTAWVEQGRLVFARDIYRKNERETG</sequence>
<feature type="domain" description="L,D-TPase catalytic" evidence="9">
    <location>
        <begin position="228"/>
        <end position="401"/>
    </location>
</feature>
<proteinExistence type="inferred from homology"/>
<dbReference type="SUPFAM" id="SSF47090">
    <property type="entry name" value="PGBD-like"/>
    <property type="match status" value="1"/>
</dbReference>
<dbReference type="Pfam" id="PF01471">
    <property type="entry name" value="PG_binding_1"/>
    <property type="match status" value="1"/>
</dbReference>
<dbReference type="GO" id="GO:0071555">
    <property type="term" value="P:cell wall organization"/>
    <property type="evidence" value="ECO:0007669"/>
    <property type="project" value="UniProtKB-UniRule"/>
</dbReference>
<dbReference type="EMBL" id="PXYH01000003">
    <property type="protein sequence ID" value="PSJ46932.1"/>
    <property type="molecule type" value="Genomic_DNA"/>
</dbReference>
<dbReference type="UniPathway" id="UPA00219"/>
<accession>A0A2P7R9T6</accession>
<dbReference type="InterPro" id="IPR036365">
    <property type="entry name" value="PGBD-like_sf"/>
</dbReference>
<dbReference type="CDD" id="cd16913">
    <property type="entry name" value="YkuD_like"/>
    <property type="match status" value="1"/>
</dbReference>
<dbReference type="Pfam" id="PF03734">
    <property type="entry name" value="YkuD"/>
    <property type="match status" value="1"/>
</dbReference>
<evidence type="ECO:0000256" key="8">
    <source>
        <dbReference type="SAM" id="MobiDB-lite"/>
    </source>
</evidence>
<protein>
    <submittedName>
        <fullName evidence="10">Murein L,D-transpeptidase</fullName>
    </submittedName>
</protein>
<comment type="similarity">
    <text evidence="2">Belongs to the YkuD family.</text>
</comment>
<evidence type="ECO:0000259" key="9">
    <source>
        <dbReference type="PROSITE" id="PS52029"/>
    </source>
</evidence>
<feature type="active site" description="Nucleophile" evidence="7">
    <location>
        <position position="375"/>
    </location>
</feature>
<feature type="active site" description="Proton donor/acceptor" evidence="7">
    <location>
        <position position="356"/>
    </location>
</feature>
<reference evidence="10 11" key="1">
    <citation type="submission" date="2018-03" db="EMBL/GenBank/DDBJ databases">
        <title>The draft genome of Zobellella taiwanensis JCM 13381.</title>
        <authorList>
            <person name="Liu L."/>
            <person name="Li L."/>
            <person name="Wang T."/>
            <person name="Zhang X."/>
            <person name="Liang L."/>
        </authorList>
    </citation>
    <scope>NUCLEOTIDE SEQUENCE [LARGE SCALE GENOMIC DNA]</scope>
    <source>
        <strain evidence="10 11">JCM 13381</strain>
    </source>
</reference>
<evidence type="ECO:0000256" key="1">
    <source>
        <dbReference type="ARBA" id="ARBA00004752"/>
    </source>
</evidence>
<evidence type="ECO:0000313" key="11">
    <source>
        <dbReference type="Proteomes" id="UP000242181"/>
    </source>
</evidence>
<evidence type="ECO:0000256" key="6">
    <source>
        <dbReference type="ARBA" id="ARBA00023316"/>
    </source>
</evidence>
<evidence type="ECO:0000256" key="2">
    <source>
        <dbReference type="ARBA" id="ARBA00005992"/>
    </source>
</evidence>
<dbReference type="GO" id="GO:0008360">
    <property type="term" value="P:regulation of cell shape"/>
    <property type="evidence" value="ECO:0007669"/>
    <property type="project" value="UniProtKB-UniRule"/>
</dbReference>
<dbReference type="PANTHER" id="PTHR41533">
    <property type="entry name" value="L,D-TRANSPEPTIDASE HI_1667-RELATED"/>
    <property type="match status" value="1"/>
</dbReference>
<gene>
    <name evidence="10" type="ORF">C7I36_03260</name>
</gene>
<comment type="pathway">
    <text evidence="1 7">Cell wall biogenesis; peptidoglycan biosynthesis.</text>
</comment>
<dbReference type="GO" id="GO:0016740">
    <property type="term" value="F:transferase activity"/>
    <property type="evidence" value="ECO:0007669"/>
    <property type="project" value="UniProtKB-KW"/>
</dbReference>
<dbReference type="InterPro" id="IPR005490">
    <property type="entry name" value="LD_TPept_cat_dom"/>
</dbReference>
<organism evidence="10 11">
    <name type="scientific">Zobellella taiwanensis</name>
    <dbReference type="NCBI Taxonomy" id="347535"/>
    <lineage>
        <taxon>Bacteria</taxon>
        <taxon>Pseudomonadati</taxon>
        <taxon>Pseudomonadota</taxon>
        <taxon>Gammaproteobacteria</taxon>
        <taxon>Aeromonadales</taxon>
        <taxon>Aeromonadaceae</taxon>
        <taxon>Zobellella</taxon>
    </lineage>
</organism>
<evidence type="ECO:0000256" key="5">
    <source>
        <dbReference type="ARBA" id="ARBA00022984"/>
    </source>
</evidence>
<dbReference type="Gene3D" id="2.40.440.10">
    <property type="entry name" value="L,D-transpeptidase catalytic domain-like"/>
    <property type="match status" value="1"/>
</dbReference>
<dbReference type="OrthoDB" id="9778545at2"/>
<dbReference type="GO" id="GO:0009252">
    <property type="term" value="P:peptidoglycan biosynthetic process"/>
    <property type="evidence" value="ECO:0007669"/>
    <property type="project" value="UniProtKB-UniPathway"/>
</dbReference>
<dbReference type="InterPro" id="IPR002477">
    <property type="entry name" value="Peptidoglycan-bd-like"/>
</dbReference>
<dbReference type="InterPro" id="IPR038063">
    <property type="entry name" value="Transpep_catalytic_dom"/>
</dbReference>
<dbReference type="GO" id="GO:0004180">
    <property type="term" value="F:carboxypeptidase activity"/>
    <property type="evidence" value="ECO:0007669"/>
    <property type="project" value="UniProtKB-ARBA"/>
</dbReference>
<dbReference type="RefSeq" id="WP_106452295.1">
    <property type="nucleotide sequence ID" value="NZ_PXYH01000003.1"/>
</dbReference>